<dbReference type="EMBL" id="RKQZ01000001">
    <property type="protein sequence ID" value="RPF22248.1"/>
    <property type="molecule type" value="Genomic_DNA"/>
</dbReference>
<evidence type="ECO:0008006" key="3">
    <source>
        <dbReference type="Google" id="ProtNLM"/>
    </source>
</evidence>
<comment type="caution">
    <text evidence="1">The sequence shown here is derived from an EMBL/GenBank/DDBJ whole genome shotgun (WGS) entry which is preliminary data.</text>
</comment>
<dbReference type="Proteomes" id="UP000280501">
    <property type="component" value="Unassembled WGS sequence"/>
</dbReference>
<sequence>MADLLRPADLPSGFTYLRQFVRVVELGIVDLEPWRILGGDRLARRAAGLRNRYRERVLVPFAERIDNDDIACWDLDRDGQVVVVHDFASPGWEHVAAFADFYDWLRQAVEDLIEYDDEYWPPAHGRSVEKLR</sequence>
<accession>A0A3N4Z8Q2</accession>
<name>A0A3N4Z8Q2_9MICO</name>
<dbReference type="OrthoDB" id="6058590at2"/>
<dbReference type="AlphaFoldDB" id="A0A3N4Z8Q2"/>
<evidence type="ECO:0000313" key="2">
    <source>
        <dbReference type="Proteomes" id="UP000280501"/>
    </source>
</evidence>
<dbReference type="RefSeq" id="WP_123815191.1">
    <property type="nucleotide sequence ID" value="NZ_RKQZ01000001.1"/>
</dbReference>
<proteinExistence type="predicted"/>
<organism evidence="1 2">
    <name type="scientific">Myceligenerans xiligouense</name>
    <dbReference type="NCBI Taxonomy" id="253184"/>
    <lineage>
        <taxon>Bacteria</taxon>
        <taxon>Bacillati</taxon>
        <taxon>Actinomycetota</taxon>
        <taxon>Actinomycetes</taxon>
        <taxon>Micrococcales</taxon>
        <taxon>Promicromonosporaceae</taxon>
        <taxon>Myceligenerans</taxon>
    </lineage>
</organism>
<reference evidence="1 2" key="1">
    <citation type="submission" date="2018-11" db="EMBL/GenBank/DDBJ databases">
        <title>Sequencing the genomes of 1000 actinobacteria strains.</title>
        <authorList>
            <person name="Klenk H.-P."/>
        </authorList>
    </citation>
    <scope>NUCLEOTIDE SEQUENCE [LARGE SCALE GENOMIC DNA]</scope>
    <source>
        <strain evidence="1 2">DSM 15700</strain>
    </source>
</reference>
<keyword evidence="2" id="KW-1185">Reference proteome</keyword>
<gene>
    <name evidence="1" type="ORF">EDD34_2898</name>
</gene>
<protein>
    <recommendedName>
        <fullName evidence="3">SUKH superfamily protein</fullName>
    </recommendedName>
</protein>
<evidence type="ECO:0000313" key="1">
    <source>
        <dbReference type="EMBL" id="RPF22248.1"/>
    </source>
</evidence>